<evidence type="ECO:0000259" key="1">
    <source>
        <dbReference type="PROSITE" id="PS50097"/>
    </source>
</evidence>
<keyword evidence="3" id="KW-1185">Reference proteome</keyword>
<dbReference type="InParanoid" id="A0A1V8SNS6"/>
<organism evidence="2 3">
    <name type="scientific">Cryoendolithus antarcticus</name>
    <dbReference type="NCBI Taxonomy" id="1507870"/>
    <lineage>
        <taxon>Eukaryota</taxon>
        <taxon>Fungi</taxon>
        <taxon>Dikarya</taxon>
        <taxon>Ascomycota</taxon>
        <taxon>Pezizomycotina</taxon>
        <taxon>Dothideomycetes</taxon>
        <taxon>Dothideomycetidae</taxon>
        <taxon>Cladosporiales</taxon>
        <taxon>Cladosporiaceae</taxon>
        <taxon>Cryoendolithus</taxon>
    </lineage>
</organism>
<dbReference type="InterPro" id="IPR000210">
    <property type="entry name" value="BTB/POZ_dom"/>
</dbReference>
<dbReference type="EMBL" id="NAJO01000034">
    <property type="protein sequence ID" value="OQO00714.1"/>
    <property type="molecule type" value="Genomic_DNA"/>
</dbReference>
<dbReference type="AlphaFoldDB" id="A0A1V8SNS6"/>
<reference evidence="3" key="1">
    <citation type="submission" date="2017-03" db="EMBL/GenBank/DDBJ databases">
        <title>Genomes of endolithic fungi from Antarctica.</title>
        <authorList>
            <person name="Coleine C."/>
            <person name="Masonjones S."/>
            <person name="Stajich J.E."/>
        </authorList>
    </citation>
    <scope>NUCLEOTIDE SEQUENCE [LARGE SCALE GENOMIC DNA]</scope>
    <source>
        <strain evidence="3">CCFEE 5527</strain>
    </source>
</reference>
<sequence length="345" mass="38835">MSDNLKDLTVSQDQWMIGWLALMNMDTRVKMESSPAISSATRIAAGLMEYEYDTSGAVSRTSSEDTARLKRSASPSAAAFETITLARKKTLTSRERRNQERYEAYQLSRAAGFPATIPSALNMLEIVETGDFVYAHKVILAQCERFLQWMTSPLMTNSVLMLDSECGSPLAQQALMHFIYDNRYESQTGDTTMSSDWSDFSNHADVYTFATQKGLVGLQDAVVARMTAWNRPWVPVPNFARALRLIWTSPLRDDDVLKPRLTLLCLRNLKDLATYPGFRQVMEDTPLRATSALAMIFDDRGQRAHLVRCPCGRLLDQKGRIQCLGCNRSNNDALGALPVEYYVRI</sequence>
<name>A0A1V8SNS6_9PEZI</name>
<dbReference type="InterPro" id="IPR011333">
    <property type="entry name" value="SKP1/BTB/POZ_sf"/>
</dbReference>
<gene>
    <name evidence="2" type="ORF">B0A48_13205</name>
</gene>
<accession>A0A1V8SNS6</accession>
<dbReference type="PROSITE" id="PS50097">
    <property type="entry name" value="BTB"/>
    <property type="match status" value="1"/>
</dbReference>
<dbReference type="Proteomes" id="UP000192596">
    <property type="component" value="Unassembled WGS sequence"/>
</dbReference>
<protein>
    <recommendedName>
        <fullName evidence="1">BTB domain-containing protein</fullName>
    </recommendedName>
</protein>
<dbReference type="Pfam" id="PF00651">
    <property type="entry name" value="BTB"/>
    <property type="match status" value="1"/>
</dbReference>
<dbReference type="SUPFAM" id="SSF54695">
    <property type="entry name" value="POZ domain"/>
    <property type="match status" value="1"/>
</dbReference>
<comment type="caution">
    <text evidence="2">The sequence shown here is derived from an EMBL/GenBank/DDBJ whole genome shotgun (WGS) entry which is preliminary data.</text>
</comment>
<proteinExistence type="predicted"/>
<evidence type="ECO:0000313" key="3">
    <source>
        <dbReference type="Proteomes" id="UP000192596"/>
    </source>
</evidence>
<evidence type="ECO:0000313" key="2">
    <source>
        <dbReference type="EMBL" id="OQO00714.1"/>
    </source>
</evidence>
<feature type="domain" description="BTB" evidence="1">
    <location>
        <begin position="121"/>
        <end position="188"/>
    </location>
</feature>